<dbReference type="PANTHER" id="PTHR24567:SF26">
    <property type="entry name" value="REGULATORY PROTEIN YEIL"/>
    <property type="match status" value="1"/>
</dbReference>
<dbReference type="InterPro" id="IPR000595">
    <property type="entry name" value="cNMP-bd_dom"/>
</dbReference>
<evidence type="ECO:0000256" key="2">
    <source>
        <dbReference type="ARBA" id="ARBA00023125"/>
    </source>
</evidence>
<dbReference type="HOGENOM" id="CLU_075053_3_7_9"/>
<dbReference type="STRING" id="868595.Desca_1149"/>
<gene>
    <name evidence="6" type="ordered locus">Desca_1149</name>
</gene>
<evidence type="ECO:0000313" key="6">
    <source>
        <dbReference type="EMBL" id="AEF94015.1"/>
    </source>
</evidence>
<keyword evidence="3" id="KW-0804">Transcription</keyword>
<dbReference type="InterPro" id="IPR036388">
    <property type="entry name" value="WH-like_DNA-bd_sf"/>
</dbReference>
<dbReference type="Proteomes" id="UP000009226">
    <property type="component" value="Chromosome"/>
</dbReference>
<dbReference type="CDD" id="cd00038">
    <property type="entry name" value="CAP_ED"/>
    <property type="match status" value="1"/>
</dbReference>
<feature type="domain" description="Cyclic nucleotide-binding" evidence="4">
    <location>
        <begin position="17"/>
        <end position="86"/>
    </location>
</feature>
<dbReference type="Pfam" id="PF13545">
    <property type="entry name" value="HTH_Crp_2"/>
    <property type="match status" value="1"/>
</dbReference>
<evidence type="ECO:0000313" key="7">
    <source>
        <dbReference type="Proteomes" id="UP000009226"/>
    </source>
</evidence>
<dbReference type="eggNOG" id="COG0664">
    <property type="taxonomic scope" value="Bacteria"/>
</dbReference>
<dbReference type="InterPro" id="IPR012318">
    <property type="entry name" value="HTH_CRP"/>
</dbReference>
<dbReference type="GO" id="GO:0005829">
    <property type="term" value="C:cytosol"/>
    <property type="evidence" value="ECO:0007669"/>
    <property type="project" value="TreeGrafter"/>
</dbReference>
<protein>
    <submittedName>
        <fullName evidence="6">Transcriptional regulator, Crp/Fnr family</fullName>
    </submittedName>
</protein>
<dbReference type="SMART" id="SM00419">
    <property type="entry name" value="HTH_CRP"/>
    <property type="match status" value="1"/>
</dbReference>
<dbReference type="InterPro" id="IPR018490">
    <property type="entry name" value="cNMP-bd_dom_sf"/>
</dbReference>
<evidence type="ECO:0000259" key="4">
    <source>
        <dbReference type="PROSITE" id="PS50042"/>
    </source>
</evidence>
<dbReference type="KEGG" id="dca:Desca_1149"/>
<dbReference type="PROSITE" id="PS50042">
    <property type="entry name" value="CNMP_BINDING_3"/>
    <property type="match status" value="1"/>
</dbReference>
<dbReference type="EMBL" id="CP002736">
    <property type="protein sequence ID" value="AEF94015.1"/>
    <property type="molecule type" value="Genomic_DNA"/>
</dbReference>
<dbReference type="AlphaFoldDB" id="F6B3I6"/>
<dbReference type="InterPro" id="IPR014710">
    <property type="entry name" value="RmlC-like_jellyroll"/>
</dbReference>
<accession>F6B3I6</accession>
<reference evidence="6 7" key="1">
    <citation type="submission" date="2011-05" db="EMBL/GenBank/DDBJ databases">
        <title>Complete sequence of Desulfotomaculum carboxydivorans CO-1-SRB.</title>
        <authorList>
            <consortium name="US DOE Joint Genome Institute"/>
            <person name="Lucas S."/>
            <person name="Han J."/>
            <person name="Lapidus A."/>
            <person name="Cheng J.-F."/>
            <person name="Goodwin L."/>
            <person name="Pitluck S."/>
            <person name="Peters L."/>
            <person name="Mikhailova N."/>
            <person name="Lu M."/>
            <person name="Han C."/>
            <person name="Tapia R."/>
            <person name="Land M."/>
            <person name="Hauser L."/>
            <person name="Kyrpides N."/>
            <person name="Ivanova N."/>
            <person name="Pagani I."/>
            <person name="Stams A."/>
            <person name="Plugge C."/>
            <person name="Muyzer G."/>
            <person name="Kuever J."/>
            <person name="Parshina S."/>
            <person name="Ivanova A."/>
            <person name="Nazina T."/>
            <person name="Woyke T."/>
        </authorList>
    </citation>
    <scope>NUCLEOTIDE SEQUENCE [LARGE SCALE GENOMIC DNA]</scope>
    <source>
        <strain evidence="7">DSM 14880 / VKM B-2319 / CO-1-SRB</strain>
    </source>
</reference>
<organism evidence="6 7">
    <name type="scientific">Desulfotomaculum nigrificans (strain DSM 14880 / VKM B-2319 / CO-1-SRB)</name>
    <name type="common">Desulfotomaculum carboxydivorans</name>
    <dbReference type="NCBI Taxonomy" id="868595"/>
    <lineage>
        <taxon>Bacteria</taxon>
        <taxon>Bacillati</taxon>
        <taxon>Bacillota</taxon>
        <taxon>Clostridia</taxon>
        <taxon>Eubacteriales</taxon>
        <taxon>Desulfotomaculaceae</taxon>
        <taxon>Desulfotomaculum</taxon>
    </lineage>
</organism>
<dbReference type="GO" id="GO:0003677">
    <property type="term" value="F:DNA binding"/>
    <property type="evidence" value="ECO:0007669"/>
    <property type="project" value="UniProtKB-KW"/>
</dbReference>
<dbReference type="Gene3D" id="1.10.10.10">
    <property type="entry name" value="Winged helix-like DNA-binding domain superfamily/Winged helix DNA-binding domain"/>
    <property type="match status" value="1"/>
</dbReference>
<evidence type="ECO:0000256" key="1">
    <source>
        <dbReference type="ARBA" id="ARBA00023015"/>
    </source>
</evidence>
<keyword evidence="1" id="KW-0805">Transcription regulation</keyword>
<dbReference type="SUPFAM" id="SSF46785">
    <property type="entry name" value="Winged helix' DNA-binding domain"/>
    <property type="match status" value="1"/>
</dbReference>
<dbReference type="InterPro" id="IPR036390">
    <property type="entry name" value="WH_DNA-bd_sf"/>
</dbReference>
<dbReference type="Gene3D" id="2.60.120.10">
    <property type="entry name" value="Jelly Rolls"/>
    <property type="match status" value="1"/>
</dbReference>
<sequence length="228" mass="25270">MGVLGIKSLGGLRKTDLFGGIPLEDLQDCQHYFTEYRFNRKEIVFSPGKFPKSILLILEGKLRVYLSYPLGKEFTLTILNAGDVYSGHTRAFGQALEPVKIAAIPMEVFKEMLVKIPNLVLGLAGVLGDALKGSMDVIESLVFEEAGVRLISLLLTWARNSGTKTDQGIVIRLTFTREEIASMIGSSRQTLANLFKDLTLKGLIKVQQKNLVIKDIDGLKKYRQLPAN</sequence>
<dbReference type="PROSITE" id="PS51063">
    <property type="entry name" value="HTH_CRP_2"/>
    <property type="match status" value="1"/>
</dbReference>
<evidence type="ECO:0000259" key="5">
    <source>
        <dbReference type="PROSITE" id="PS51063"/>
    </source>
</evidence>
<dbReference type="Pfam" id="PF00027">
    <property type="entry name" value="cNMP_binding"/>
    <property type="match status" value="1"/>
</dbReference>
<keyword evidence="2" id="KW-0238">DNA-binding</keyword>
<keyword evidence="7" id="KW-1185">Reference proteome</keyword>
<dbReference type="InterPro" id="IPR050397">
    <property type="entry name" value="Env_Response_Regulators"/>
</dbReference>
<evidence type="ECO:0000256" key="3">
    <source>
        <dbReference type="ARBA" id="ARBA00023163"/>
    </source>
</evidence>
<feature type="domain" description="HTH crp-type" evidence="5">
    <location>
        <begin position="144"/>
        <end position="217"/>
    </location>
</feature>
<dbReference type="SUPFAM" id="SSF51206">
    <property type="entry name" value="cAMP-binding domain-like"/>
    <property type="match status" value="1"/>
</dbReference>
<proteinExistence type="predicted"/>
<dbReference type="GO" id="GO:0003700">
    <property type="term" value="F:DNA-binding transcription factor activity"/>
    <property type="evidence" value="ECO:0007669"/>
    <property type="project" value="TreeGrafter"/>
</dbReference>
<name>F6B3I6_DESCC</name>
<dbReference type="PANTHER" id="PTHR24567">
    <property type="entry name" value="CRP FAMILY TRANSCRIPTIONAL REGULATORY PROTEIN"/>
    <property type="match status" value="1"/>
</dbReference>